<dbReference type="Proteomes" id="UP000688947">
    <property type="component" value="Unassembled WGS sequence"/>
</dbReference>
<protein>
    <submittedName>
        <fullName evidence="1">Uncharacterized protein</fullName>
    </submittedName>
</protein>
<evidence type="ECO:0000313" key="1">
    <source>
        <dbReference type="EMBL" id="KAG6960884.1"/>
    </source>
</evidence>
<accession>A0A8T1UIV8</accession>
<comment type="caution">
    <text evidence="1">The sequence shown here is derived from an EMBL/GenBank/DDBJ whole genome shotgun (WGS) entry which is preliminary data.</text>
</comment>
<evidence type="ECO:0000313" key="2">
    <source>
        <dbReference type="Proteomes" id="UP000688947"/>
    </source>
</evidence>
<reference evidence="1" key="1">
    <citation type="submission" date="2021-01" db="EMBL/GenBank/DDBJ databases">
        <title>Phytophthora aleatoria, a newly-described species from Pinus radiata is distinct from Phytophthora cactorum isolates based on comparative genomics.</title>
        <authorList>
            <person name="Mcdougal R."/>
            <person name="Panda P."/>
            <person name="Williams N."/>
            <person name="Studholme D.J."/>
        </authorList>
    </citation>
    <scope>NUCLEOTIDE SEQUENCE</scope>
    <source>
        <strain evidence="1">NZFS 3830</strain>
    </source>
</reference>
<organism evidence="1 2">
    <name type="scientific">Phytophthora cactorum</name>
    <dbReference type="NCBI Taxonomy" id="29920"/>
    <lineage>
        <taxon>Eukaryota</taxon>
        <taxon>Sar</taxon>
        <taxon>Stramenopiles</taxon>
        <taxon>Oomycota</taxon>
        <taxon>Peronosporomycetes</taxon>
        <taxon>Peronosporales</taxon>
        <taxon>Peronosporaceae</taxon>
        <taxon>Phytophthora</taxon>
    </lineage>
</organism>
<name>A0A8T1UIV8_9STRA</name>
<dbReference type="EMBL" id="JAENGZ010000369">
    <property type="protein sequence ID" value="KAG6960884.1"/>
    <property type="molecule type" value="Genomic_DNA"/>
</dbReference>
<sequence length="147" mass="16660">MEELPYPRGYPHGCCHQRFLGEPLSYVDLASYYEQLLKKRPRDTSCVTTASRVSRCLPCTHSYFFPTLMKLCSRRGVSSMKSKVKSHGKALRKCDPASVVARAAAAKESRHRSAKSYYARKKLGIPQDAWQAMFPTPCVLARFRAEP</sequence>
<dbReference type="AlphaFoldDB" id="A0A8T1UIV8"/>
<gene>
    <name evidence="1" type="ORF">JG687_00007999</name>
</gene>
<proteinExistence type="predicted"/>